<comment type="caution">
    <text evidence="8">The sequence shown here is derived from an EMBL/GenBank/DDBJ whole genome shotgun (WGS) entry which is preliminary data.</text>
</comment>
<dbReference type="NCBIfam" id="TIGR01979">
    <property type="entry name" value="sufS"/>
    <property type="match status" value="1"/>
</dbReference>
<comment type="catalytic activity">
    <reaction evidence="6">
        <text>(sulfur carrier)-H + L-cysteine = (sulfur carrier)-SH + L-alanine</text>
        <dbReference type="Rhea" id="RHEA:43892"/>
        <dbReference type="Rhea" id="RHEA-COMP:14737"/>
        <dbReference type="Rhea" id="RHEA-COMP:14739"/>
        <dbReference type="ChEBI" id="CHEBI:29917"/>
        <dbReference type="ChEBI" id="CHEBI:35235"/>
        <dbReference type="ChEBI" id="CHEBI:57972"/>
        <dbReference type="ChEBI" id="CHEBI:64428"/>
        <dbReference type="EC" id="2.8.1.7"/>
    </reaction>
</comment>
<dbReference type="GO" id="GO:0030170">
    <property type="term" value="F:pyridoxal phosphate binding"/>
    <property type="evidence" value="ECO:0007669"/>
    <property type="project" value="InterPro"/>
</dbReference>
<dbReference type="InterPro" id="IPR015424">
    <property type="entry name" value="PyrdxlP-dep_Trfase"/>
</dbReference>
<dbReference type="Gene3D" id="3.40.640.10">
    <property type="entry name" value="Type I PLP-dependent aspartate aminotransferase-like (Major domain)"/>
    <property type="match status" value="1"/>
</dbReference>
<dbReference type="InterPro" id="IPR015421">
    <property type="entry name" value="PyrdxlP-dep_Trfase_major"/>
</dbReference>
<dbReference type="Pfam" id="PF00266">
    <property type="entry name" value="Aminotran_5"/>
    <property type="match status" value="1"/>
</dbReference>
<keyword evidence="5" id="KW-0663">Pyridoxal phosphate</keyword>
<name>A0A9X2MJ96_9FIRM</name>
<comment type="cofactor">
    <cofactor evidence="1">
        <name>pyridoxal 5'-phosphate</name>
        <dbReference type="ChEBI" id="CHEBI:597326"/>
    </cofactor>
</comment>
<gene>
    <name evidence="8" type="ORF">NSA23_10455</name>
</gene>
<dbReference type="PANTHER" id="PTHR43586:SF8">
    <property type="entry name" value="CYSTEINE DESULFURASE 1, CHLOROPLASTIC"/>
    <property type="match status" value="1"/>
</dbReference>
<dbReference type="Gene3D" id="3.90.1150.10">
    <property type="entry name" value="Aspartate Aminotransferase, domain 1"/>
    <property type="match status" value="1"/>
</dbReference>
<evidence type="ECO:0000256" key="4">
    <source>
        <dbReference type="ARBA" id="ARBA00022679"/>
    </source>
</evidence>
<reference evidence="8" key="1">
    <citation type="submission" date="2022-07" db="EMBL/GenBank/DDBJ databases">
        <title>Enhanced cultured diversity of the mouse gut microbiota enables custom-made synthetic communities.</title>
        <authorList>
            <person name="Afrizal A."/>
        </authorList>
    </citation>
    <scope>NUCLEOTIDE SEQUENCE</scope>
    <source>
        <strain evidence="8">DSM 29482</strain>
    </source>
</reference>
<proteinExistence type="inferred from homology"/>
<evidence type="ECO:0000256" key="3">
    <source>
        <dbReference type="ARBA" id="ARBA00012239"/>
    </source>
</evidence>
<dbReference type="AlphaFoldDB" id="A0A9X2MJ96"/>
<protein>
    <recommendedName>
        <fullName evidence="3">cysteine desulfurase</fullName>
        <ecNumber evidence="3">2.8.1.7</ecNumber>
    </recommendedName>
</protein>
<dbReference type="InterPro" id="IPR016454">
    <property type="entry name" value="Cysteine_dSase"/>
</dbReference>
<accession>A0A9X2MJ96</accession>
<feature type="domain" description="Aminotransferase class V" evidence="7">
    <location>
        <begin position="22"/>
        <end position="392"/>
    </location>
</feature>
<evidence type="ECO:0000256" key="5">
    <source>
        <dbReference type="ARBA" id="ARBA00022898"/>
    </source>
</evidence>
<comment type="similarity">
    <text evidence="2">Belongs to the class-V pyridoxal-phosphate-dependent aminotransferase family. Csd subfamily.</text>
</comment>
<organism evidence="8 9">
    <name type="scientific">Anaerosalibacter massiliensis</name>
    <dbReference type="NCBI Taxonomy" id="1347392"/>
    <lineage>
        <taxon>Bacteria</taxon>
        <taxon>Bacillati</taxon>
        <taxon>Bacillota</taxon>
        <taxon>Tissierellia</taxon>
        <taxon>Tissierellales</taxon>
        <taxon>Sporanaerobacteraceae</taxon>
        <taxon>Anaerosalibacter</taxon>
    </lineage>
</organism>
<dbReference type="InterPro" id="IPR015422">
    <property type="entry name" value="PyrdxlP-dep_Trfase_small"/>
</dbReference>
<evidence type="ECO:0000256" key="2">
    <source>
        <dbReference type="ARBA" id="ARBA00010447"/>
    </source>
</evidence>
<evidence type="ECO:0000259" key="7">
    <source>
        <dbReference type="Pfam" id="PF00266"/>
    </source>
</evidence>
<dbReference type="PIRSF" id="PIRSF005572">
    <property type="entry name" value="NifS"/>
    <property type="match status" value="1"/>
</dbReference>
<keyword evidence="4" id="KW-0808">Transferase</keyword>
<dbReference type="OrthoDB" id="9804366at2"/>
<dbReference type="InterPro" id="IPR000192">
    <property type="entry name" value="Aminotrans_V_dom"/>
</dbReference>
<evidence type="ECO:0000313" key="8">
    <source>
        <dbReference type="EMBL" id="MCR2044531.1"/>
    </source>
</evidence>
<dbReference type="PANTHER" id="PTHR43586">
    <property type="entry name" value="CYSTEINE DESULFURASE"/>
    <property type="match status" value="1"/>
</dbReference>
<sequence length="407" mass="46311">MKDFKNDFRILKEKVNGSTIAYLDNGATTQKSFQVIEAIEKYNKLYNGNPHRGAHYLSIKATELYENARKKVAKFIGIKDSREIIFTKNATEALNLIAYSYGMNSLKKGDEILLSITNHHSNIVPWQMVAKKTGAKIVYLNCDEKGQIKKEDIDRKINENTKIISISHLTNVFGVVHPIEYIIEKGRKYSATIIVDGAQSVPHMNIDMEKLNPDFLVFSGHKMLSSMGIGVLYGKIERLEKMEPFLFGGDMIEYVDLYDTSFNEVPYKFEAGTQNVEGAVSLSSAIDYIENIGIGRIESIEGELLRYTVEKMKENKYIEIYGGDDLTNRKSMISFNVKDVHPHDVATILDSDNIAIRAGHHCTQPFMKYMGLNSTCRASFYFYNTFEDIDRLIDSLKKVRGVLGYEY</sequence>
<dbReference type="InterPro" id="IPR010970">
    <property type="entry name" value="Cys_dSase_SufS"/>
</dbReference>
<dbReference type="EC" id="2.8.1.7" evidence="3"/>
<dbReference type="EMBL" id="JANJZL010000006">
    <property type="protein sequence ID" value="MCR2044531.1"/>
    <property type="molecule type" value="Genomic_DNA"/>
</dbReference>
<keyword evidence="9" id="KW-1185">Reference proteome</keyword>
<evidence type="ECO:0000313" key="9">
    <source>
        <dbReference type="Proteomes" id="UP001142078"/>
    </source>
</evidence>
<dbReference type="SUPFAM" id="SSF53383">
    <property type="entry name" value="PLP-dependent transferases"/>
    <property type="match status" value="1"/>
</dbReference>
<dbReference type="Proteomes" id="UP001142078">
    <property type="component" value="Unassembled WGS sequence"/>
</dbReference>
<dbReference type="CDD" id="cd06453">
    <property type="entry name" value="SufS_like"/>
    <property type="match status" value="1"/>
</dbReference>
<dbReference type="GO" id="GO:0031071">
    <property type="term" value="F:cysteine desulfurase activity"/>
    <property type="evidence" value="ECO:0007669"/>
    <property type="project" value="UniProtKB-EC"/>
</dbReference>
<dbReference type="RefSeq" id="WP_042683349.1">
    <property type="nucleotide sequence ID" value="NZ_CABKTM010000075.1"/>
</dbReference>
<evidence type="ECO:0000256" key="6">
    <source>
        <dbReference type="ARBA" id="ARBA00050776"/>
    </source>
</evidence>
<dbReference type="GO" id="GO:0006534">
    <property type="term" value="P:cysteine metabolic process"/>
    <property type="evidence" value="ECO:0007669"/>
    <property type="project" value="InterPro"/>
</dbReference>
<evidence type="ECO:0000256" key="1">
    <source>
        <dbReference type="ARBA" id="ARBA00001933"/>
    </source>
</evidence>